<dbReference type="GO" id="GO:0005759">
    <property type="term" value="C:mitochondrial matrix"/>
    <property type="evidence" value="ECO:0007669"/>
    <property type="project" value="TreeGrafter"/>
</dbReference>
<dbReference type="Proteomes" id="UP000800036">
    <property type="component" value="Unassembled WGS sequence"/>
</dbReference>
<evidence type="ECO:0008006" key="4">
    <source>
        <dbReference type="Google" id="ProtNLM"/>
    </source>
</evidence>
<dbReference type="AlphaFoldDB" id="A0A6A5VMA3"/>
<dbReference type="InterPro" id="IPR039196">
    <property type="entry name" value="Fmc1"/>
</dbReference>
<sequence length="127" mass="14339">MISQAPQIRSLYRRILRELPSPGPLAPSTRSASTPPKFRSTSHQKLSAPSSIQKRIRYSFANPNGANESSQIAQAEQFVQYVQAQRMYATLIERYNPGMGMSEEERVRLSARRVGVDLPTEFKKGEQ</sequence>
<name>A0A6A5VMA3_9PLEO</name>
<organism evidence="2 3">
    <name type="scientific">Bimuria novae-zelandiae CBS 107.79</name>
    <dbReference type="NCBI Taxonomy" id="1447943"/>
    <lineage>
        <taxon>Eukaryota</taxon>
        <taxon>Fungi</taxon>
        <taxon>Dikarya</taxon>
        <taxon>Ascomycota</taxon>
        <taxon>Pezizomycotina</taxon>
        <taxon>Dothideomycetes</taxon>
        <taxon>Pleosporomycetidae</taxon>
        <taxon>Pleosporales</taxon>
        <taxon>Massarineae</taxon>
        <taxon>Didymosphaeriaceae</taxon>
        <taxon>Bimuria</taxon>
    </lineage>
</organism>
<dbReference type="PANTHER" id="PTHR28015:SF1">
    <property type="entry name" value="ATP SYNTHASE ASSEMBLY FACTOR FMC1, MITOCHONDRIAL"/>
    <property type="match status" value="1"/>
</dbReference>
<evidence type="ECO:0000256" key="1">
    <source>
        <dbReference type="SAM" id="MobiDB-lite"/>
    </source>
</evidence>
<dbReference type="PANTHER" id="PTHR28015">
    <property type="entry name" value="ATP SYNTHASE ASSEMBLY FACTOR FMC1, MITOCHONDRIAL"/>
    <property type="match status" value="1"/>
</dbReference>
<feature type="compositionally biased region" description="Polar residues" evidence="1">
    <location>
        <begin position="28"/>
        <end position="52"/>
    </location>
</feature>
<keyword evidence="3" id="KW-1185">Reference proteome</keyword>
<dbReference type="GO" id="GO:0033615">
    <property type="term" value="P:mitochondrial proton-transporting ATP synthase complex assembly"/>
    <property type="evidence" value="ECO:0007669"/>
    <property type="project" value="InterPro"/>
</dbReference>
<dbReference type="EMBL" id="ML976663">
    <property type="protein sequence ID" value="KAF1977599.1"/>
    <property type="molecule type" value="Genomic_DNA"/>
</dbReference>
<dbReference type="Pfam" id="PF13233">
    <property type="entry name" value="Complex1_LYR_2"/>
    <property type="match status" value="1"/>
</dbReference>
<protein>
    <recommendedName>
        <fullName evidence="4">Ras guanyl-nucleotide exchange factor RasGEF</fullName>
    </recommendedName>
</protein>
<dbReference type="OrthoDB" id="15893at2759"/>
<feature type="region of interest" description="Disordered" evidence="1">
    <location>
        <begin position="19"/>
        <end position="52"/>
    </location>
</feature>
<reference evidence="2" key="1">
    <citation type="journal article" date="2020" name="Stud. Mycol.">
        <title>101 Dothideomycetes genomes: a test case for predicting lifestyles and emergence of pathogens.</title>
        <authorList>
            <person name="Haridas S."/>
            <person name="Albert R."/>
            <person name="Binder M."/>
            <person name="Bloem J."/>
            <person name="Labutti K."/>
            <person name="Salamov A."/>
            <person name="Andreopoulos B."/>
            <person name="Baker S."/>
            <person name="Barry K."/>
            <person name="Bills G."/>
            <person name="Bluhm B."/>
            <person name="Cannon C."/>
            <person name="Castanera R."/>
            <person name="Culley D."/>
            <person name="Daum C."/>
            <person name="Ezra D."/>
            <person name="Gonzalez J."/>
            <person name="Henrissat B."/>
            <person name="Kuo A."/>
            <person name="Liang C."/>
            <person name="Lipzen A."/>
            <person name="Lutzoni F."/>
            <person name="Magnuson J."/>
            <person name="Mondo S."/>
            <person name="Nolan M."/>
            <person name="Ohm R."/>
            <person name="Pangilinan J."/>
            <person name="Park H.-J."/>
            <person name="Ramirez L."/>
            <person name="Alfaro M."/>
            <person name="Sun H."/>
            <person name="Tritt A."/>
            <person name="Yoshinaga Y."/>
            <person name="Zwiers L.-H."/>
            <person name="Turgeon B."/>
            <person name="Goodwin S."/>
            <person name="Spatafora J."/>
            <person name="Crous P."/>
            <person name="Grigoriev I."/>
        </authorList>
    </citation>
    <scope>NUCLEOTIDE SEQUENCE</scope>
    <source>
        <strain evidence="2">CBS 107.79</strain>
    </source>
</reference>
<evidence type="ECO:0000313" key="3">
    <source>
        <dbReference type="Proteomes" id="UP000800036"/>
    </source>
</evidence>
<proteinExistence type="predicted"/>
<gene>
    <name evidence="2" type="ORF">BU23DRAFT_550881</name>
</gene>
<accession>A0A6A5VMA3</accession>
<evidence type="ECO:0000313" key="2">
    <source>
        <dbReference type="EMBL" id="KAF1977599.1"/>
    </source>
</evidence>